<keyword evidence="1" id="KW-0472">Membrane</keyword>
<reference evidence="3" key="1">
    <citation type="journal article" date="2019" name="Int. J. Syst. Evol. Microbiol.">
        <title>The Global Catalogue of Microorganisms (GCM) 10K type strain sequencing project: providing services to taxonomists for standard genome sequencing and annotation.</title>
        <authorList>
            <consortium name="The Broad Institute Genomics Platform"/>
            <consortium name="The Broad Institute Genome Sequencing Center for Infectious Disease"/>
            <person name="Wu L."/>
            <person name="Ma J."/>
        </authorList>
    </citation>
    <scope>NUCLEOTIDE SEQUENCE [LARGE SCALE GENOMIC DNA]</scope>
    <source>
        <strain evidence="3">JCM 9377</strain>
    </source>
</reference>
<name>A0ABP6QDZ1_9ACTN</name>
<keyword evidence="3" id="KW-1185">Reference proteome</keyword>
<comment type="caution">
    <text evidence="2">The sequence shown here is derived from an EMBL/GenBank/DDBJ whole genome shotgun (WGS) entry which is preliminary data.</text>
</comment>
<proteinExistence type="predicted"/>
<dbReference type="Proteomes" id="UP001501237">
    <property type="component" value="Unassembled WGS sequence"/>
</dbReference>
<protein>
    <submittedName>
        <fullName evidence="2">Uncharacterized protein</fullName>
    </submittedName>
</protein>
<dbReference type="EMBL" id="BAAAUV010000008">
    <property type="protein sequence ID" value="GAA3215598.1"/>
    <property type="molecule type" value="Genomic_DNA"/>
</dbReference>
<accession>A0ABP6QDZ1</accession>
<evidence type="ECO:0000256" key="1">
    <source>
        <dbReference type="SAM" id="Phobius"/>
    </source>
</evidence>
<keyword evidence="1" id="KW-0812">Transmembrane</keyword>
<evidence type="ECO:0000313" key="2">
    <source>
        <dbReference type="EMBL" id="GAA3215598.1"/>
    </source>
</evidence>
<gene>
    <name evidence="2" type="ORF">GCM10010468_37140</name>
</gene>
<keyword evidence="1" id="KW-1133">Transmembrane helix</keyword>
<feature type="transmembrane region" description="Helical" evidence="1">
    <location>
        <begin position="6"/>
        <end position="25"/>
    </location>
</feature>
<organism evidence="2 3">
    <name type="scientific">Actinocorallia longicatena</name>
    <dbReference type="NCBI Taxonomy" id="111803"/>
    <lineage>
        <taxon>Bacteria</taxon>
        <taxon>Bacillati</taxon>
        <taxon>Actinomycetota</taxon>
        <taxon>Actinomycetes</taxon>
        <taxon>Streptosporangiales</taxon>
        <taxon>Thermomonosporaceae</taxon>
        <taxon>Actinocorallia</taxon>
    </lineage>
</organism>
<dbReference type="RefSeq" id="WP_344829629.1">
    <property type="nucleotide sequence ID" value="NZ_BAAAUV010000008.1"/>
</dbReference>
<sequence>MEDETRETVLIVAAAAVVAGLAVLGRRATAGRLRRVEGEQYRDHRRIENLAGAVAGLLELAEDEVGAWRKAHRR</sequence>
<evidence type="ECO:0000313" key="3">
    <source>
        <dbReference type="Proteomes" id="UP001501237"/>
    </source>
</evidence>